<sequence>MGEEFVRLGGALVLPSTLLINAQGSNGNSTKYLPGTELAKPSYGSIPTEATSLIMTRCGNCGHSRPSTGPQSNVRQRTLKATVQSPFQKPQSLLTTQPSNRWGYVRVEDPIL</sequence>
<organism evidence="2 3">
    <name type="scientific">Paxillus rubicundulus Ve08.2h10</name>
    <dbReference type="NCBI Taxonomy" id="930991"/>
    <lineage>
        <taxon>Eukaryota</taxon>
        <taxon>Fungi</taxon>
        <taxon>Dikarya</taxon>
        <taxon>Basidiomycota</taxon>
        <taxon>Agaricomycotina</taxon>
        <taxon>Agaricomycetes</taxon>
        <taxon>Agaricomycetidae</taxon>
        <taxon>Boletales</taxon>
        <taxon>Paxilineae</taxon>
        <taxon>Paxillaceae</taxon>
        <taxon>Paxillus</taxon>
    </lineage>
</organism>
<protein>
    <submittedName>
        <fullName evidence="2">Uncharacterized protein</fullName>
    </submittedName>
</protein>
<dbReference type="EMBL" id="KN825347">
    <property type="protein sequence ID" value="KIK91791.1"/>
    <property type="molecule type" value="Genomic_DNA"/>
</dbReference>
<dbReference type="InParanoid" id="A0A0D0DTD5"/>
<accession>A0A0D0DTD5</accession>
<evidence type="ECO:0000256" key="1">
    <source>
        <dbReference type="SAM" id="MobiDB-lite"/>
    </source>
</evidence>
<feature type="compositionally biased region" description="Polar residues" evidence="1">
    <location>
        <begin position="65"/>
        <end position="95"/>
    </location>
</feature>
<dbReference type="HOGENOM" id="CLU_2146689_0_0_1"/>
<dbReference type="Proteomes" id="UP000054538">
    <property type="component" value="Unassembled WGS sequence"/>
</dbReference>
<keyword evidence="3" id="KW-1185">Reference proteome</keyword>
<reference evidence="3" key="2">
    <citation type="submission" date="2015-01" db="EMBL/GenBank/DDBJ databases">
        <title>Evolutionary Origins and Diversification of the Mycorrhizal Mutualists.</title>
        <authorList>
            <consortium name="DOE Joint Genome Institute"/>
            <consortium name="Mycorrhizal Genomics Consortium"/>
            <person name="Kohler A."/>
            <person name="Kuo A."/>
            <person name="Nagy L.G."/>
            <person name="Floudas D."/>
            <person name="Copeland A."/>
            <person name="Barry K.W."/>
            <person name="Cichocki N."/>
            <person name="Veneault-Fourrey C."/>
            <person name="LaButti K."/>
            <person name="Lindquist E.A."/>
            <person name="Lipzen A."/>
            <person name="Lundell T."/>
            <person name="Morin E."/>
            <person name="Murat C."/>
            <person name="Riley R."/>
            <person name="Ohm R."/>
            <person name="Sun H."/>
            <person name="Tunlid A."/>
            <person name="Henrissat B."/>
            <person name="Grigoriev I.V."/>
            <person name="Hibbett D.S."/>
            <person name="Martin F."/>
        </authorList>
    </citation>
    <scope>NUCLEOTIDE SEQUENCE [LARGE SCALE GENOMIC DNA]</scope>
    <source>
        <strain evidence="3">Ve08.2h10</strain>
    </source>
</reference>
<dbReference type="AlphaFoldDB" id="A0A0D0DTD5"/>
<feature type="region of interest" description="Disordered" evidence="1">
    <location>
        <begin position="62"/>
        <end position="95"/>
    </location>
</feature>
<proteinExistence type="predicted"/>
<name>A0A0D0DTD5_9AGAM</name>
<gene>
    <name evidence="2" type="ORF">PAXRUDRAFT_830523</name>
</gene>
<evidence type="ECO:0000313" key="2">
    <source>
        <dbReference type="EMBL" id="KIK91791.1"/>
    </source>
</evidence>
<reference evidence="2 3" key="1">
    <citation type="submission" date="2014-04" db="EMBL/GenBank/DDBJ databases">
        <authorList>
            <consortium name="DOE Joint Genome Institute"/>
            <person name="Kuo A."/>
            <person name="Kohler A."/>
            <person name="Jargeat P."/>
            <person name="Nagy L.G."/>
            <person name="Floudas D."/>
            <person name="Copeland A."/>
            <person name="Barry K.W."/>
            <person name="Cichocki N."/>
            <person name="Veneault-Fourrey C."/>
            <person name="LaButti K."/>
            <person name="Lindquist E.A."/>
            <person name="Lipzen A."/>
            <person name="Lundell T."/>
            <person name="Morin E."/>
            <person name="Murat C."/>
            <person name="Sun H."/>
            <person name="Tunlid A."/>
            <person name="Henrissat B."/>
            <person name="Grigoriev I.V."/>
            <person name="Hibbett D.S."/>
            <person name="Martin F."/>
            <person name="Nordberg H.P."/>
            <person name="Cantor M.N."/>
            <person name="Hua S.X."/>
        </authorList>
    </citation>
    <scope>NUCLEOTIDE SEQUENCE [LARGE SCALE GENOMIC DNA]</scope>
    <source>
        <strain evidence="2 3">Ve08.2h10</strain>
    </source>
</reference>
<evidence type="ECO:0000313" key="3">
    <source>
        <dbReference type="Proteomes" id="UP000054538"/>
    </source>
</evidence>